<dbReference type="PROSITE" id="PS00674">
    <property type="entry name" value="AAA"/>
    <property type="match status" value="1"/>
</dbReference>
<gene>
    <name evidence="12" type="ORF">BSL78_14015</name>
</gene>
<evidence type="ECO:0000256" key="10">
    <source>
        <dbReference type="SAM" id="MobiDB-lite"/>
    </source>
</evidence>
<dbReference type="FunFam" id="3.40.50.300:FF:000093">
    <property type="entry name" value="Fidgetin-like 1"/>
    <property type="match status" value="1"/>
</dbReference>
<evidence type="ECO:0000256" key="7">
    <source>
        <dbReference type="ARBA" id="ARBA00036378"/>
    </source>
</evidence>
<dbReference type="SMART" id="SM00382">
    <property type="entry name" value="AAA"/>
    <property type="match status" value="1"/>
</dbReference>
<keyword evidence="2" id="KW-0493">Microtubule</keyword>
<dbReference type="InterPro" id="IPR027417">
    <property type="entry name" value="P-loop_NTPase"/>
</dbReference>
<dbReference type="InterPro" id="IPR041569">
    <property type="entry name" value="AAA_lid_3"/>
</dbReference>
<dbReference type="InterPro" id="IPR003960">
    <property type="entry name" value="ATPase_AAA_CS"/>
</dbReference>
<dbReference type="Pfam" id="PF17862">
    <property type="entry name" value="AAA_lid_3"/>
    <property type="match status" value="1"/>
</dbReference>
<dbReference type="EC" id="5.6.1.1" evidence="8"/>
<keyword evidence="3 9" id="KW-0547">Nucleotide-binding</keyword>
<dbReference type="PANTHER" id="PTHR23074:SF86">
    <property type="entry name" value="SPASTIN"/>
    <property type="match status" value="1"/>
</dbReference>
<sequence>MLGRGGSQKRNGNSSNPSQLSTREKLNRLKNVDSDLAHRILDEIVDNGSPVQFSDVAGQEAAKQALEEIVILPALRPELFTGLRAPARGLLLFGPPGNGKTMLAKAIAHEANATFFSISASTLMSKYLGEGEKLVRALFAVAKELQPSVIFIDEVDSLLTERREGEHDASRRMKTEFLVQFDGVTADSNDRVLVMGATNRPQELDDAVLRRFVKRIYVTMPNVETRKQLLCQLLGKHKNPLSDDELTRLAHGTEGYSGSDLTALAKDAALGPIRDLGPTKVKSTAANEVRNIQLKDFAEALKRIRMSVNADTLASYQKWNALYGDVASS</sequence>
<dbReference type="SUPFAM" id="SSF52540">
    <property type="entry name" value="P-loop containing nucleoside triphosphate hydrolases"/>
    <property type="match status" value="1"/>
</dbReference>
<evidence type="ECO:0000256" key="5">
    <source>
        <dbReference type="ARBA" id="ARBA00023136"/>
    </source>
</evidence>
<name>A0A2G8KMF3_STIJA</name>
<dbReference type="Pfam" id="PF09336">
    <property type="entry name" value="Vps4_C"/>
    <property type="match status" value="1"/>
</dbReference>
<evidence type="ECO:0000256" key="2">
    <source>
        <dbReference type="ARBA" id="ARBA00022701"/>
    </source>
</evidence>
<evidence type="ECO:0000313" key="13">
    <source>
        <dbReference type="Proteomes" id="UP000230750"/>
    </source>
</evidence>
<keyword evidence="13" id="KW-1185">Reference proteome</keyword>
<feature type="domain" description="AAA+ ATPase" evidence="11">
    <location>
        <begin position="86"/>
        <end position="222"/>
    </location>
</feature>
<dbReference type="OrthoDB" id="10251136at2759"/>
<comment type="catalytic activity">
    <reaction evidence="7">
        <text>n ATP + n H2O + a microtubule = n ADP + n phosphate + (n+1) alpha/beta tubulin heterodimers.</text>
        <dbReference type="EC" id="5.6.1.1"/>
    </reaction>
</comment>
<accession>A0A2G8KMF3</accession>
<dbReference type="Gene3D" id="3.40.50.300">
    <property type="entry name" value="P-loop containing nucleotide triphosphate hydrolases"/>
    <property type="match status" value="1"/>
</dbReference>
<evidence type="ECO:0000256" key="1">
    <source>
        <dbReference type="ARBA" id="ARBA00006914"/>
    </source>
</evidence>
<dbReference type="GO" id="GO:0005524">
    <property type="term" value="F:ATP binding"/>
    <property type="evidence" value="ECO:0007669"/>
    <property type="project" value="UniProtKB-KW"/>
</dbReference>
<keyword evidence="6" id="KW-0413">Isomerase</keyword>
<dbReference type="STRING" id="307972.A0A2G8KMF3"/>
<evidence type="ECO:0000256" key="9">
    <source>
        <dbReference type="RuleBase" id="RU003651"/>
    </source>
</evidence>
<dbReference type="Gene3D" id="1.10.8.60">
    <property type="match status" value="1"/>
</dbReference>
<evidence type="ECO:0000256" key="6">
    <source>
        <dbReference type="ARBA" id="ARBA00023235"/>
    </source>
</evidence>
<dbReference type="InterPro" id="IPR003593">
    <property type="entry name" value="AAA+_ATPase"/>
</dbReference>
<evidence type="ECO:0000259" key="11">
    <source>
        <dbReference type="SMART" id="SM00382"/>
    </source>
</evidence>
<dbReference type="Pfam" id="PF00004">
    <property type="entry name" value="AAA"/>
    <property type="match status" value="1"/>
</dbReference>
<dbReference type="EMBL" id="MRZV01000480">
    <property type="protein sequence ID" value="PIK49118.1"/>
    <property type="molecule type" value="Genomic_DNA"/>
</dbReference>
<dbReference type="AlphaFoldDB" id="A0A2G8KMF3"/>
<reference evidence="12 13" key="1">
    <citation type="journal article" date="2017" name="PLoS Biol.">
        <title>The sea cucumber genome provides insights into morphological evolution and visceral regeneration.</title>
        <authorList>
            <person name="Zhang X."/>
            <person name="Sun L."/>
            <person name="Yuan J."/>
            <person name="Sun Y."/>
            <person name="Gao Y."/>
            <person name="Zhang L."/>
            <person name="Li S."/>
            <person name="Dai H."/>
            <person name="Hamel J.F."/>
            <person name="Liu C."/>
            <person name="Yu Y."/>
            <person name="Liu S."/>
            <person name="Lin W."/>
            <person name="Guo K."/>
            <person name="Jin S."/>
            <person name="Xu P."/>
            <person name="Storey K.B."/>
            <person name="Huan P."/>
            <person name="Zhang T."/>
            <person name="Zhou Y."/>
            <person name="Zhang J."/>
            <person name="Lin C."/>
            <person name="Li X."/>
            <person name="Xing L."/>
            <person name="Huo D."/>
            <person name="Sun M."/>
            <person name="Wang L."/>
            <person name="Mercier A."/>
            <person name="Li F."/>
            <person name="Yang H."/>
            <person name="Xiang J."/>
        </authorList>
    </citation>
    <scope>NUCLEOTIDE SEQUENCE [LARGE SCALE GENOMIC DNA]</scope>
    <source>
        <strain evidence="12">Shaxun</strain>
        <tissue evidence="12">Muscle</tissue>
    </source>
</reference>
<dbReference type="InterPro" id="IPR003959">
    <property type="entry name" value="ATPase_AAA_core"/>
</dbReference>
<dbReference type="GO" id="GO:0008568">
    <property type="term" value="F:microtubule severing ATPase activity"/>
    <property type="evidence" value="ECO:0007669"/>
    <property type="project" value="UniProtKB-EC"/>
</dbReference>
<proteinExistence type="inferred from homology"/>
<organism evidence="12 13">
    <name type="scientific">Stichopus japonicus</name>
    <name type="common">Sea cucumber</name>
    <dbReference type="NCBI Taxonomy" id="307972"/>
    <lineage>
        <taxon>Eukaryota</taxon>
        <taxon>Metazoa</taxon>
        <taxon>Echinodermata</taxon>
        <taxon>Eleutherozoa</taxon>
        <taxon>Echinozoa</taxon>
        <taxon>Holothuroidea</taxon>
        <taxon>Aspidochirotacea</taxon>
        <taxon>Aspidochirotida</taxon>
        <taxon>Stichopodidae</taxon>
        <taxon>Apostichopus</taxon>
    </lineage>
</organism>
<dbReference type="CDD" id="cd19524">
    <property type="entry name" value="RecA-like_spastin"/>
    <property type="match status" value="1"/>
</dbReference>
<dbReference type="InterPro" id="IPR050304">
    <property type="entry name" value="MT-severing_AAA_ATPase"/>
</dbReference>
<keyword evidence="5" id="KW-0472">Membrane</keyword>
<dbReference type="FunFam" id="1.10.8.60:FF:000022">
    <property type="entry name" value="Fidgetin like 1"/>
    <property type="match status" value="1"/>
</dbReference>
<dbReference type="PANTHER" id="PTHR23074">
    <property type="entry name" value="AAA DOMAIN-CONTAINING"/>
    <property type="match status" value="1"/>
</dbReference>
<comment type="similarity">
    <text evidence="1 9">Belongs to the AAA ATPase family.</text>
</comment>
<feature type="compositionally biased region" description="Polar residues" evidence="10">
    <location>
        <begin position="8"/>
        <end position="21"/>
    </location>
</feature>
<dbReference type="GO" id="GO:0005874">
    <property type="term" value="C:microtubule"/>
    <property type="evidence" value="ECO:0007669"/>
    <property type="project" value="UniProtKB-KW"/>
</dbReference>
<protein>
    <recommendedName>
        <fullName evidence="8">microtubule-severing ATPase</fullName>
        <ecNumber evidence="8">5.6.1.1</ecNumber>
    </recommendedName>
</protein>
<evidence type="ECO:0000256" key="4">
    <source>
        <dbReference type="ARBA" id="ARBA00022840"/>
    </source>
</evidence>
<evidence type="ECO:0000256" key="3">
    <source>
        <dbReference type="ARBA" id="ARBA00022741"/>
    </source>
</evidence>
<dbReference type="GO" id="GO:0016887">
    <property type="term" value="F:ATP hydrolysis activity"/>
    <property type="evidence" value="ECO:0007669"/>
    <property type="project" value="InterPro"/>
</dbReference>
<evidence type="ECO:0000313" key="12">
    <source>
        <dbReference type="EMBL" id="PIK49118.1"/>
    </source>
</evidence>
<dbReference type="Proteomes" id="UP000230750">
    <property type="component" value="Unassembled WGS sequence"/>
</dbReference>
<keyword evidence="4 9" id="KW-0067">ATP-binding</keyword>
<dbReference type="InterPro" id="IPR015415">
    <property type="entry name" value="Spast_Vps4_C"/>
</dbReference>
<evidence type="ECO:0000256" key="8">
    <source>
        <dbReference type="ARBA" id="ARBA00038871"/>
    </source>
</evidence>
<comment type="caution">
    <text evidence="12">The sequence shown here is derived from an EMBL/GenBank/DDBJ whole genome shotgun (WGS) entry which is preliminary data.</text>
</comment>
<feature type="region of interest" description="Disordered" evidence="10">
    <location>
        <begin position="1"/>
        <end position="24"/>
    </location>
</feature>